<organism evidence="1 2">
    <name type="scientific">Alectoria fallacina</name>
    <dbReference type="NCBI Taxonomy" id="1903189"/>
    <lineage>
        <taxon>Eukaryota</taxon>
        <taxon>Fungi</taxon>
        <taxon>Dikarya</taxon>
        <taxon>Ascomycota</taxon>
        <taxon>Pezizomycotina</taxon>
        <taxon>Lecanoromycetes</taxon>
        <taxon>OSLEUM clade</taxon>
        <taxon>Lecanoromycetidae</taxon>
        <taxon>Lecanorales</taxon>
        <taxon>Lecanorineae</taxon>
        <taxon>Parmeliaceae</taxon>
        <taxon>Alectoria</taxon>
    </lineage>
</organism>
<evidence type="ECO:0000313" key="1">
    <source>
        <dbReference type="EMBL" id="CAF9928991.1"/>
    </source>
</evidence>
<comment type="caution">
    <text evidence="1">The sequence shown here is derived from an EMBL/GenBank/DDBJ whole genome shotgun (WGS) entry which is preliminary data.</text>
</comment>
<evidence type="ECO:0008006" key="3">
    <source>
        <dbReference type="Google" id="ProtNLM"/>
    </source>
</evidence>
<dbReference type="Proteomes" id="UP000664203">
    <property type="component" value="Unassembled WGS sequence"/>
</dbReference>
<reference evidence="1" key="1">
    <citation type="submission" date="2021-03" db="EMBL/GenBank/DDBJ databases">
        <authorList>
            <person name="Tagirdzhanova G."/>
        </authorList>
    </citation>
    <scope>NUCLEOTIDE SEQUENCE</scope>
</reference>
<evidence type="ECO:0000313" key="2">
    <source>
        <dbReference type="Proteomes" id="UP000664203"/>
    </source>
</evidence>
<dbReference type="EMBL" id="CAJPDR010000259">
    <property type="protein sequence ID" value="CAF9928991.1"/>
    <property type="molecule type" value="Genomic_DNA"/>
</dbReference>
<accession>A0A8H3FMZ3</accession>
<sequence length="183" mass="20215">MAGLAVAGSAVGIVSLEIQVCQGLISYYDSWKGCHKDIANTMQTITTFSGILETVLAVLERQEHKNAPLNKQIDDIVSQCNKNIHALSIELKKFEPYPQTAELRTKIKSHLRTFYCPFREGTLTGLRDTVQEAHSNLVPALQALLLDKSLDIKANTQDNKALLASQLDKLGILERGAQMQMPP</sequence>
<name>A0A8H3FMZ3_9LECA</name>
<dbReference type="AlphaFoldDB" id="A0A8H3FMZ3"/>
<proteinExistence type="predicted"/>
<keyword evidence="2" id="KW-1185">Reference proteome</keyword>
<gene>
    <name evidence="1" type="ORF">ALECFALPRED_004190</name>
</gene>
<protein>
    <recommendedName>
        <fullName evidence="3">NACHT-NTPase and P-loop NTPases N-terminal domain-containing protein</fullName>
    </recommendedName>
</protein>
<dbReference type="OrthoDB" id="1577640at2759"/>